<accession>A0AAV7R2U7</accession>
<dbReference type="Proteomes" id="UP001066276">
    <property type="component" value="Chromosome 6"/>
</dbReference>
<protein>
    <submittedName>
        <fullName evidence="2">Uncharacterized protein</fullName>
    </submittedName>
</protein>
<sequence length="79" mass="8027">MDVRDGGEGEVGGAESADGSVESDSLVEFLLELGRGSRIERVAVVQSAADEGMGDRASGFGGDPSEDLAKRAEGVEAGR</sequence>
<evidence type="ECO:0000313" key="2">
    <source>
        <dbReference type="EMBL" id="KAJ1146012.1"/>
    </source>
</evidence>
<dbReference type="EMBL" id="JANPWB010000010">
    <property type="protein sequence ID" value="KAJ1146012.1"/>
    <property type="molecule type" value="Genomic_DNA"/>
</dbReference>
<name>A0AAV7R2U7_PLEWA</name>
<gene>
    <name evidence="2" type="ORF">NDU88_012294</name>
</gene>
<reference evidence="2" key="1">
    <citation type="journal article" date="2022" name="bioRxiv">
        <title>Sequencing and chromosome-scale assembly of the giantPleurodeles waltlgenome.</title>
        <authorList>
            <person name="Brown T."/>
            <person name="Elewa A."/>
            <person name="Iarovenko S."/>
            <person name="Subramanian E."/>
            <person name="Araus A.J."/>
            <person name="Petzold A."/>
            <person name="Susuki M."/>
            <person name="Suzuki K.-i.T."/>
            <person name="Hayashi T."/>
            <person name="Toyoda A."/>
            <person name="Oliveira C."/>
            <person name="Osipova E."/>
            <person name="Leigh N.D."/>
            <person name="Simon A."/>
            <person name="Yun M.H."/>
        </authorList>
    </citation>
    <scope>NUCLEOTIDE SEQUENCE</scope>
    <source>
        <strain evidence="2">20211129_DDA</strain>
        <tissue evidence="2">Liver</tissue>
    </source>
</reference>
<feature type="compositionally biased region" description="Basic and acidic residues" evidence="1">
    <location>
        <begin position="67"/>
        <end position="79"/>
    </location>
</feature>
<feature type="region of interest" description="Disordered" evidence="1">
    <location>
        <begin position="50"/>
        <end position="79"/>
    </location>
</feature>
<dbReference type="AlphaFoldDB" id="A0AAV7R2U7"/>
<keyword evidence="3" id="KW-1185">Reference proteome</keyword>
<organism evidence="2 3">
    <name type="scientific">Pleurodeles waltl</name>
    <name type="common">Iberian ribbed newt</name>
    <dbReference type="NCBI Taxonomy" id="8319"/>
    <lineage>
        <taxon>Eukaryota</taxon>
        <taxon>Metazoa</taxon>
        <taxon>Chordata</taxon>
        <taxon>Craniata</taxon>
        <taxon>Vertebrata</taxon>
        <taxon>Euteleostomi</taxon>
        <taxon>Amphibia</taxon>
        <taxon>Batrachia</taxon>
        <taxon>Caudata</taxon>
        <taxon>Salamandroidea</taxon>
        <taxon>Salamandridae</taxon>
        <taxon>Pleurodelinae</taxon>
        <taxon>Pleurodeles</taxon>
    </lineage>
</organism>
<comment type="caution">
    <text evidence="2">The sequence shown here is derived from an EMBL/GenBank/DDBJ whole genome shotgun (WGS) entry which is preliminary data.</text>
</comment>
<evidence type="ECO:0000256" key="1">
    <source>
        <dbReference type="SAM" id="MobiDB-lite"/>
    </source>
</evidence>
<feature type="region of interest" description="Disordered" evidence="1">
    <location>
        <begin position="1"/>
        <end position="21"/>
    </location>
</feature>
<proteinExistence type="predicted"/>
<evidence type="ECO:0000313" key="3">
    <source>
        <dbReference type="Proteomes" id="UP001066276"/>
    </source>
</evidence>